<feature type="transmembrane region" description="Helical" evidence="6">
    <location>
        <begin position="72"/>
        <end position="91"/>
    </location>
</feature>
<evidence type="ECO:0000256" key="4">
    <source>
        <dbReference type="ARBA" id="ARBA00023136"/>
    </source>
</evidence>
<reference evidence="8 9" key="1">
    <citation type="submission" date="2019-03" db="EMBL/GenBank/DDBJ databases">
        <title>Genomic Encyclopedia of Type Strains, Phase IV (KMG-IV): sequencing the most valuable type-strain genomes for metagenomic binning, comparative biology and taxonomic classification.</title>
        <authorList>
            <person name="Goeker M."/>
        </authorList>
    </citation>
    <scope>NUCLEOTIDE SEQUENCE [LARGE SCALE GENOMIC DNA]</scope>
    <source>
        <strain evidence="8 9">DSM 15505</strain>
    </source>
</reference>
<dbReference type="InterPro" id="IPR010652">
    <property type="entry name" value="DUF1232"/>
</dbReference>
<protein>
    <submittedName>
        <fullName evidence="8">Uncharacterized membrane protein YkvA (DUF1232 family)</fullName>
    </submittedName>
</protein>
<evidence type="ECO:0000256" key="2">
    <source>
        <dbReference type="ARBA" id="ARBA00022692"/>
    </source>
</evidence>
<evidence type="ECO:0000256" key="5">
    <source>
        <dbReference type="SAM" id="MobiDB-lite"/>
    </source>
</evidence>
<dbReference type="Pfam" id="PF06803">
    <property type="entry name" value="DUF1232"/>
    <property type="match status" value="1"/>
</dbReference>
<dbReference type="GO" id="GO:0012505">
    <property type="term" value="C:endomembrane system"/>
    <property type="evidence" value="ECO:0007669"/>
    <property type="project" value="UniProtKB-SubCell"/>
</dbReference>
<organism evidence="8 9">
    <name type="scientific">Halospina denitrificans</name>
    <dbReference type="NCBI Taxonomy" id="332522"/>
    <lineage>
        <taxon>Bacteria</taxon>
        <taxon>Pseudomonadati</taxon>
        <taxon>Pseudomonadota</taxon>
        <taxon>Gammaproteobacteria</taxon>
        <taxon>Halospina</taxon>
    </lineage>
</organism>
<sequence length="130" mass="14886">MTDRKISEEEAREELETKSQKVDSDDVQKVLSRKEDIEAKFEKSGYLNRFINELKLMFSMVQDYWNGDYREVPWMTIAAVVAALLYVLSPVDLIPDFIPGIGMIDDAAVVVACLNLIQSDFEAYKAWKGK</sequence>
<dbReference type="AlphaFoldDB" id="A0A4R7K156"/>
<feature type="domain" description="DUF1232" evidence="7">
    <location>
        <begin position="77"/>
        <end position="111"/>
    </location>
</feature>
<keyword evidence="4 6" id="KW-0472">Membrane</keyword>
<dbReference type="EMBL" id="SOAX01000001">
    <property type="protein sequence ID" value="TDT44541.1"/>
    <property type="molecule type" value="Genomic_DNA"/>
</dbReference>
<gene>
    <name evidence="8" type="ORF">DES49_0651</name>
</gene>
<comment type="subcellular location">
    <subcellularLocation>
        <location evidence="1">Endomembrane system</location>
        <topology evidence="1">Multi-pass membrane protein</topology>
    </subcellularLocation>
</comment>
<keyword evidence="3 6" id="KW-1133">Transmembrane helix</keyword>
<keyword evidence="9" id="KW-1185">Reference proteome</keyword>
<dbReference type="Proteomes" id="UP000295830">
    <property type="component" value="Unassembled WGS sequence"/>
</dbReference>
<evidence type="ECO:0000313" key="9">
    <source>
        <dbReference type="Proteomes" id="UP000295830"/>
    </source>
</evidence>
<proteinExistence type="predicted"/>
<name>A0A4R7K156_9GAMM</name>
<accession>A0A4R7K156</accession>
<keyword evidence="2 6" id="KW-0812">Transmembrane</keyword>
<feature type="region of interest" description="Disordered" evidence="5">
    <location>
        <begin position="1"/>
        <end position="20"/>
    </location>
</feature>
<evidence type="ECO:0000259" key="7">
    <source>
        <dbReference type="Pfam" id="PF06803"/>
    </source>
</evidence>
<evidence type="ECO:0000313" key="8">
    <source>
        <dbReference type="EMBL" id="TDT44541.1"/>
    </source>
</evidence>
<evidence type="ECO:0000256" key="1">
    <source>
        <dbReference type="ARBA" id="ARBA00004127"/>
    </source>
</evidence>
<comment type="caution">
    <text evidence="8">The sequence shown here is derived from an EMBL/GenBank/DDBJ whole genome shotgun (WGS) entry which is preliminary data.</text>
</comment>
<evidence type="ECO:0000256" key="3">
    <source>
        <dbReference type="ARBA" id="ARBA00022989"/>
    </source>
</evidence>
<evidence type="ECO:0000256" key="6">
    <source>
        <dbReference type="SAM" id="Phobius"/>
    </source>
</evidence>